<sequence>MITKALGSALAATLLPVTPTAPTDLHECASATTRCDGSIAVPLDWDDPSSERISVAFTWIPAKVPDGTVVANLGGPLPALPAVPEIQRIFGPVLERKNLLVMDPRGMGKSSPLLCPGAGLDKPETIAPCARSVGPRGAYFTADQASHDLDAIRRALGLGKVGFYGNSYGTLYAQAYAARYPESLDAIFLDSSVIVNRDGYASWKNHWSRLRQLDLVCGRSAACDALPGSASGTWTRLVDRLRERPDAKVSVFQTLALSQVSEPVFGREVTAAADAYLRGDPAPLHRLARLIPATLPPATDPNFAGYLGFRCGDGTFPFDRLASAAERQAQAEHYHERVRPLAPYQISDIFSGIGSVEPCIDWPTPRHSPPRPTGQALPAVPVLVMAGELDLNSPTEVARSLGAFPNATVVRVPFGPHALTYPASPIGECVRGMLRTFLTTKQVTDRHCTGENYRALGAFPRTVGAVPPSPVRELSVAQRRVLAATFATAADATARRNPNGNLYPRLQNEPGLRGGQVTFGRDITLDEVRFVRDLRVSGTINLTPDGRATATLRAETGGRAHEVTLAWTAFSTRPSLSGTFDGIPFDRSK</sequence>
<gene>
    <name evidence="3" type="ORF">SAMN05421869_108175</name>
</gene>
<name>A0A1G8Q9P6_9ACTN</name>
<dbReference type="InterPro" id="IPR050266">
    <property type="entry name" value="AB_hydrolase_sf"/>
</dbReference>
<dbReference type="InterPro" id="IPR029058">
    <property type="entry name" value="AB_hydrolase_fold"/>
</dbReference>
<organism evidence="3 4">
    <name type="scientific">Nonomuraea jiangxiensis</name>
    <dbReference type="NCBI Taxonomy" id="633440"/>
    <lineage>
        <taxon>Bacteria</taxon>
        <taxon>Bacillati</taxon>
        <taxon>Actinomycetota</taxon>
        <taxon>Actinomycetes</taxon>
        <taxon>Streptosporangiales</taxon>
        <taxon>Streptosporangiaceae</taxon>
        <taxon>Nonomuraea</taxon>
    </lineage>
</organism>
<keyword evidence="4" id="KW-1185">Reference proteome</keyword>
<proteinExistence type="predicted"/>
<dbReference type="STRING" id="633440.SAMN05421869_108175"/>
<dbReference type="Proteomes" id="UP000199202">
    <property type="component" value="Unassembled WGS sequence"/>
</dbReference>
<dbReference type="GO" id="GO:0003824">
    <property type="term" value="F:catalytic activity"/>
    <property type="evidence" value="ECO:0007669"/>
    <property type="project" value="UniProtKB-ARBA"/>
</dbReference>
<evidence type="ECO:0000259" key="1">
    <source>
        <dbReference type="Pfam" id="PF00561"/>
    </source>
</evidence>
<feature type="domain" description="AB hydrolase-1" evidence="1">
    <location>
        <begin position="78"/>
        <end position="201"/>
    </location>
</feature>
<dbReference type="AlphaFoldDB" id="A0A1G8Q9P6"/>
<evidence type="ECO:0000313" key="3">
    <source>
        <dbReference type="EMBL" id="SDJ01447.1"/>
    </source>
</evidence>
<dbReference type="EMBL" id="FNDJ01000008">
    <property type="protein sequence ID" value="SDJ01447.1"/>
    <property type="molecule type" value="Genomic_DNA"/>
</dbReference>
<dbReference type="InterPro" id="IPR013595">
    <property type="entry name" value="Pept_S33_TAP-like_C"/>
</dbReference>
<dbReference type="PANTHER" id="PTHR43798:SF27">
    <property type="entry name" value="HYDROLASE ALPHA_BETA HYDROLASE FOLD FAMILY"/>
    <property type="match status" value="1"/>
</dbReference>
<dbReference type="GO" id="GO:0016020">
    <property type="term" value="C:membrane"/>
    <property type="evidence" value="ECO:0007669"/>
    <property type="project" value="TreeGrafter"/>
</dbReference>
<dbReference type="PANTHER" id="PTHR43798">
    <property type="entry name" value="MONOACYLGLYCEROL LIPASE"/>
    <property type="match status" value="1"/>
</dbReference>
<accession>A0A1G8Q9P6</accession>
<dbReference type="Gene3D" id="3.40.50.1820">
    <property type="entry name" value="alpha/beta hydrolase"/>
    <property type="match status" value="1"/>
</dbReference>
<dbReference type="Pfam" id="PF08386">
    <property type="entry name" value="Abhydrolase_4"/>
    <property type="match status" value="1"/>
</dbReference>
<feature type="domain" description="Peptidase S33 tripeptidyl aminopeptidase-like C-terminal" evidence="2">
    <location>
        <begin position="357"/>
        <end position="445"/>
    </location>
</feature>
<dbReference type="SUPFAM" id="SSF53474">
    <property type="entry name" value="alpha/beta-Hydrolases"/>
    <property type="match status" value="1"/>
</dbReference>
<evidence type="ECO:0000313" key="4">
    <source>
        <dbReference type="Proteomes" id="UP000199202"/>
    </source>
</evidence>
<dbReference type="RefSeq" id="WP_090933108.1">
    <property type="nucleotide sequence ID" value="NZ_FNDJ01000008.1"/>
</dbReference>
<dbReference type="Pfam" id="PF00561">
    <property type="entry name" value="Abhydrolase_1"/>
    <property type="match status" value="1"/>
</dbReference>
<protein>
    <submittedName>
        <fullName evidence="3">TAP-like protein</fullName>
    </submittedName>
</protein>
<evidence type="ECO:0000259" key="2">
    <source>
        <dbReference type="Pfam" id="PF08386"/>
    </source>
</evidence>
<dbReference type="OrthoDB" id="9796770at2"/>
<dbReference type="InterPro" id="IPR000073">
    <property type="entry name" value="AB_hydrolase_1"/>
</dbReference>
<reference evidence="3 4" key="1">
    <citation type="submission" date="2016-10" db="EMBL/GenBank/DDBJ databases">
        <authorList>
            <person name="de Groot N.N."/>
        </authorList>
    </citation>
    <scope>NUCLEOTIDE SEQUENCE [LARGE SCALE GENOMIC DNA]</scope>
    <source>
        <strain evidence="3 4">CGMCC 4.6533</strain>
    </source>
</reference>